<dbReference type="EMBL" id="CDHN01000003">
    <property type="protein sequence ID" value="CEJ91239.1"/>
    <property type="molecule type" value="Genomic_DNA"/>
</dbReference>
<protein>
    <recommendedName>
        <fullName evidence="4">Protein kinase domain-containing protein</fullName>
    </recommendedName>
</protein>
<sequence length="293" mass="33554">MFPQLPTPEAPAEPLPPCAGPQTLPFLNAVPPDMEFIDMLGEGLHSYVFRVRIQGQLYALKMFRFFGWDEITLPLNRTIVDAPAEQLELIYHHSDPFYAECRAYGRLRETGHEDLSIRCHGYILLSVPQLEALQERFNDFAWHIYDRTFADNEAIALPRHMMLSRYWHAGGQQLPPVRCLVKELVEDTNRPRNIDLLCQSIGKFHQLGIVALDIHTEQLYVEHRIADLSYAKTSPHILLTPDAFPAPLNPDQIETLEQWQLLGCFIPQLSQVKLGAFEHRGGGPFPLIRWGLI</sequence>
<evidence type="ECO:0000313" key="2">
    <source>
        <dbReference type="EMBL" id="CEJ91239.1"/>
    </source>
</evidence>
<keyword evidence="1" id="KW-0067">ATP-binding</keyword>
<organism evidence="2 3">
    <name type="scientific">[Torrubiella] hemipterigena</name>
    <dbReference type="NCBI Taxonomy" id="1531966"/>
    <lineage>
        <taxon>Eukaryota</taxon>
        <taxon>Fungi</taxon>
        <taxon>Dikarya</taxon>
        <taxon>Ascomycota</taxon>
        <taxon>Pezizomycotina</taxon>
        <taxon>Sordariomycetes</taxon>
        <taxon>Hypocreomycetidae</taxon>
        <taxon>Hypocreales</taxon>
        <taxon>Clavicipitaceae</taxon>
        <taxon>Clavicipitaceae incertae sedis</taxon>
        <taxon>'Torrubiella' clade</taxon>
    </lineage>
</organism>
<dbReference type="STRING" id="1531966.A0A0A1T8Y6"/>
<dbReference type="PROSITE" id="PS00107">
    <property type="entry name" value="PROTEIN_KINASE_ATP"/>
    <property type="match status" value="1"/>
</dbReference>
<evidence type="ECO:0000256" key="1">
    <source>
        <dbReference type="PROSITE-ProRule" id="PRU10141"/>
    </source>
</evidence>
<dbReference type="InterPro" id="IPR025213">
    <property type="entry name" value="Sim4_Fta2"/>
</dbReference>
<dbReference type="SUPFAM" id="SSF56112">
    <property type="entry name" value="Protein kinase-like (PK-like)"/>
    <property type="match status" value="1"/>
</dbReference>
<keyword evidence="1" id="KW-0547">Nucleotide-binding</keyword>
<dbReference type="HOGENOM" id="CLU_042091_2_0_1"/>
<reference evidence="2 3" key="1">
    <citation type="journal article" date="2015" name="Genome Announc.">
        <title>Draft Genome Sequence and Gene Annotation of the Entomopathogenic Fungus Verticillium hemipterigenum.</title>
        <authorList>
            <person name="Horn F."/>
            <person name="Habel A."/>
            <person name="Scharf D.H."/>
            <person name="Dworschak J."/>
            <person name="Brakhage A.A."/>
            <person name="Guthke R."/>
            <person name="Hertweck C."/>
            <person name="Linde J."/>
        </authorList>
    </citation>
    <scope>NUCLEOTIDE SEQUENCE [LARGE SCALE GENOMIC DNA]</scope>
</reference>
<feature type="binding site" evidence="1">
    <location>
        <position position="61"/>
    </location>
    <ligand>
        <name>ATP</name>
        <dbReference type="ChEBI" id="CHEBI:30616"/>
    </ligand>
</feature>
<dbReference type="InterPro" id="IPR017441">
    <property type="entry name" value="Protein_kinase_ATP_BS"/>
</dbReference>
<proteinExistence type="predicted"/>
<dbReference type="Pfam" id="PF13095">
    <property type="entry name" value="FTA2"/>
    <property type="match status" value="1"/>
</dbReference>
<name>A0A0A1T8Y6_9HYPO</name>
<gene>
    <name evidence="2" type="ORF">VHEMI06963</name>
</gene>
<dbReference type="AlphaFoldDB" id="A0A0A1T8Y6"/>
<evidence type="ECO:0000313" key="3">
    <source>
        <dbReference type="Proteomes" id="UP000039046"/>
    </source>
</evidence>
<dbReference type="Proteomes" id="UP000039046">
    <property type="component" value="Unassembled WGS sequence"/>
</dbReference>
<evidence type="ECO:0008006" key="4">
    <source>
        <dbReference type="Google" id="ProtNLM"/>
    </source>
</evidence>
<dbReference type="OrthoDB" id="3432781at2759"/>
<accession>A0A0A1T8Y6</accession>
<dbReference type="GO" id="GO:0005524">
    <property type="term" value="F:ATP binding"/>
    <property type="evidence" value="ECO:0007669"/>
    <property type="project" value="UniProtKB-UniRule"/>
</dbReference>
<keyword evidence="3" id="KW-1185">Reference proteome</keyword>
<dbReference type="InterPro" id="IPR011009">
    <property type="entry name" value="Kinase-like_dom_sf"/>
</dbReference>